<reference evidence="18" key="2">
    <citation type="submission" date="2015-04" db="EMBL/GenBank/DDBJ databases">
        <authorList>
            <person name="Wilson R.K."/>
            <person name="Warren W."/>
            <person name="Dotson E."/>
            <person name="Oliveira P.L."/>
        </authorList>
    </citation>
    <scope>NUCLEOTIDE SEQUENCE</scope>
</reference>
<evidence type="ECO:0000256" key="6">
    <source>
        <dbReference type="ARBA" id="ARBA00022723"/>
    </source>
</evidence>
<dbReference type="EMBL" id="ACPB03003700">
    <property type="status" value="NOT_ANNOTATED_CDS"/>
    <property type="molecule type" value="Genomic_DNA"/>
</dbReference>
<proteinExistence type="evidence at transcript level"/>
<evidence type="ECO:0000256" key="4">
    <source>
        <dbReference type="ARBA" id="ARBA00010617"/>
    </source>
</evidence>
<accession>R4FNU8</accession>
<dbReference type="InterPro" id="IPR002401">
    <property type="entry name" value="Cyt_P450_E_grp-I"/>
</dbReference>
<dbReference type="GO" id="GO:0005506">
    <property type="term" value="F:iron ion binding"/>
    <property type="evidence" value="ECO:0007669"/>
    <property type="project" value="InterPro"/>
</dbReference>
<dbReference type="GO" id="GO:0004497">
    <property type="term" value="F:monooxygenase activity"/>
    <property type="evidence" value="ECO:0007669"/>
    <property type="project" value="UniProtKB-KW"/>
</dbReference>
<dbReference type="SUPFAM" id="SSF48264">
    <property type="entry name" value="Cytochrome P450"/>
    <property type="match status" value="1"/>
</dbReference>
<sequence>MLLELVLLLLTIISLMVILLVPLADINLRPKTIRKMSKLPGPRLLPLFIGFAYKLVTLAETEMLQYLTSLHQDFPRMAAIWIIGIPEVLLFDPDDLEVIMGNIQHIQKGLEYYFLIPWLKEGLLLSNGEKWHQRRKLLTPAFHFKILEDSMQSLNKHSRLLLRNMLNRNGEPFFAEEMIIPCTLDIICETAMGHSLNSQENSGNTDYLKAVKSACNLMFRRCVKLIYGNEWIYACTVDGRNFHKDLNYLHTFSENIIRKRKMNYLAESQYSAEKSIEEENFFNNKKKKAFLDILIETDRKTGNTFSDKDIREEVDTFMFEGHDTTSTCIQFALYLLGRNPHVQEKAYEELHEIFGDSDRAATNKDVHEMHYLEMIIKETLRLYPSVPYISRLLTQDLQLKDDTVIPKGANVCIIPFILHRDSKYFPNPEVFDPERFTVDNCKKRHPYAYIPFSAGPRNCIGQKFAMMELKVVLSTILRFAKIESVNEIDDTKLIPSALLRSKDPIQIKLISRD</sequence>
<evidence type="ECO:0000256" key="10">
    <source>
        <dbReference type="ARBA" id="ARBA00023004"/>
    </source>
</evidence>
<dbReference type="PROSITE" id="PS00086">
    <property type="entry name" value="CYTOCHROME_P450"/>
    <property type="match status" value="1"/>
</dbReference>
<organism evidence="16">
    <name type="scientific">Rhodnius prolixus</name>
    <name type="common">Triatomid bug</name>
    <dbReference type="NCBI Taxonomy" id="13249"/>
    <lineage>
        <taxon>Eukaryota</taxon>
        <taxon>Metazoa</taxon>
        <taxon>Ecdysozoa</taxon>
        <taxon>Arthropoda</taxon>
        <taxon>Hexapoda</taxon>
        <taxon>Insecta</taxon>
        <taxon>Pterygota</taxon>
        <taxon>Neoptera</taxon>
        <taxon>Paraneoptera</taxon>
        <taxon>Hemiptera</taxon>
        <taxon>Heteroptera</taxon>
        <taxon>Panheteroptera</taxon>
        <taxon>Cimicomorpha</taxon>
        <taxon>Reduviidae</taxon>
        <taxon>Triatominae</taxon>
        <taxon>Rhodnius</taxon>
    </lineage>
</organism>
<evidence type="ECO:0000256" key="8">
    <source>
        <dbReference type="ARBA" id="ARBA00022848"/>
    </source>
</evidence>
<dbReference type="InterPro" id="IPR036396">
    <property type="entry name" value="Cyt_P450_sf"/>
</dbReference>
<dbReference type="OMA" id="TISVEWP"/>
<keyword evidence="10 13" id="KW-0408">Iron</keyword>
<reference evidence="17" key="3">
    <citation type="submission" date="2015-05" db="UniProtKB">
        <authorList>
            <consortium name="EnsemblMetazoa"/>
        </authorList>
    </citation>
    <scope>IDENTIFICATION</scope>
</reference>
<dbReference type="InterPro" id="IPR050196">
    <property type="entry name" value="Cytochrome_P450_Monoox"/>
</dbReference>
<dbReference type="GeneID" id="141457703"/>
<keyword evidence="18" id="KW-1185">Reference proteome</keyword>
<keyword evidence="15" id="KW-1133">Transmembrane helix</keyword>
<evidence type="ECO:0000256" key="14">
    <source>
        <dbReference type="RuleBase" id="RU000461"/>
    </source>
</evidence>
<evidence type="ECO:0000313" key="16">
    <source>
        <dbReference type="EMBL" id="JAA77082.1"/>
    </source>
</evidence>
<dbReference type="VEuPathDB" id="VectorBase:RPRC004731"/>
<dbReference type="CDD" id="cd20628">
    <property type="entry name" value="CYP4"/>
    <property type="match status" value="1"/>
</dbReference>
<evidence type="ECO:0000256" key="11">
    <source>
        <dbReference type="ARBA" id="ARBA00023033"/>
    </source>
</evidence>
<keyword evidence="7" id="KW-0256">Endoplasmic reticulum</keyword>
<feature type="binding site" description="axial binding residue" evidence="13">
    <location>
        <position position="459"/>
    </location>
    <ligand>
        <name>heme</name>
        <dbReference type="ChEBI" id="CHEBI:30413"/>
    </ligand>
    <ligandPart>
        <name>Fe</name>
        <dbReference type="ChEBI" id="CHEBI:18248"/>
    </ligandPart>
</feature>
<dbReference type="GO" id="GO:0005789">
    <property type="term" value="C:endoplasmic reticulum membrane"/>
    <property type="evidence" value="ECO:0007669"/>
    <property type="project" value="UniProtKB-SubCell"/>
</dbReference>
<dbReference type="GO" id="GO:0016705">
    <property type="term" value="F:oxidoreductase activity, acting on paired donors, with incorporation or reduction of molecular oxygen"/>
    <property type="evidence" value="ECO:0007669"/>
    <property type="project" value="InterPro"/>
</dbReference>
<dbReference type="HOGENOM" id="CLU_001570_5_1_1"/>
<evidence type="ECO:0000256" key="3">
    <source>
        <dbReference type="ARBA" id="ARBA00004406"/>
    </source>
</evidence>
<dbReference type="EMBL" id="GAHY01000428">
    <property type="protein sequence ID" value="JAA77082.1"/>
    <property type="molecule type" value="mRNA"/>
</dbReference>
<name>R4FNU8_RHOPR</name>
<evidence type="ECO:0000256" key="9">
    <source>
        <dbReference type="ARBA" id="ARBA00023002"/>
    </source>
</evidence>
<dbReference type="PRINTS" id="PR00385">
    <property type="entry name" value="P450"/>
</dbReference>
<keyword evidence="8" id="KW-0492">Microsome</keyword>
<dbReference type="Pfam" id="PF00067">
    <property type="entry name" value="p450"/>
    <property type="match status" value="1"/>
</dbReference>
<dbReference type="Gene3D" id="1.10.630.10">
    <property type="entry name" value="Cytochrome P450"/>
    <property type="match status" value="1"/>
</dbReference>
<dbReference type="Proteomes" id="UP000015103">
    <property type="component" value="Unassembled WGS sequence"/>
</dbReference>
<evidence type="ECO:0000256" key="5">
    <source>
        <dbReference type="ARBA" id="ARBA00022617"/>
    </source>
</evidence>
<dbReference type="AlphaFoldDB" id="R4FNU8"/>
<dbReference type="EnsemblMetazoa" id="RPRC004731-RA">
    <property type="protein sequence ID" value="RPRC004731-PA"/>
    <property type="gene ID" value="RPRC004731"/>
</dbReference>
<dbReference type="InterPro" id="IPR001128">
    <property type="entry name" value="Cyt_P450"/>
</dbReference>
<evidence type="ECO:0000313" key="17">
    <source>
        <dbReference type="EnsemblMetazoa" id="RPRC004731-PA"/>
    </source>
</evidence>
<keyword evidence="5 13" id="KW-0349">Heme</keyword>
<keyword evidence="15" id="KW-0812">Transmembrane</keyword>
<keyword evidence="11 14" id="KW-0503">Monooxygenase</keyword>
<dbReference type="STRING" id="13249.R4FNU8"/>
<keyword evidence="9 14" id="KW-0560">Oxidoreductase</keyword>
<dbReference type="PRINTS" id="PR00463">
    <property type="entry name" value="EP450I"/>
</dbReference>
<keyword evidence="12 15" id="KW-0472">Membrane</keyword>
<dbReference type="eggNOG" id="KOG0157">
    <property type="taxonomic scope" value="Eukaryota"/>
</dbReference>
<protein>
    <submittedName>
        <fullName evidence="16">Putative p450 enzyme</fullName>
    </submittedName>
</protein>
<evidence type="ECO:0000256" key="13">
    <source>
        <dbReference type="PIRSR" id="PIRSR602401-1"/>
    </source>
</evidence>
<dbReference type="RefSeq" id="XP_073991011.1">
    <property type="nucleotide sequence ID" value="XM_074134910.1"/>
</dbReference>
<evidence type="ECO:0000256" key="12">
    <source>
        <dbReference type="ARBA" id="ARBA00023136"/>
    </source>
</evidence>
<dbReference type="PANTHER" id="PTHR24291:SF189">
    <property type="entry name" value="CYTOCHROME P450 4C3-RELATED"/>
    <property type="match status" value="1"/>
</dbReference>
<comment type="cofactor">
    <cofactor evidence="1 13">
        <name>heme</name>
        <dbReference type="ChEBI" id="CHEBI:30413"/>
    </cofactor>
</comment>
<comment type="similarity">
    <text evidence="4 14">Belongs to the cytochrome P450 family.</text>
</comment>
<dbReference type="InterPro" id="IPR017972">
    <property type="entry name" value="Cyt_P450_CS"/>
</dbReference>
<evidence type="ECO:0000256" key="2">
    <source>
        <dbReference type="ARBA" id="ARBA00004174"/>
    </source>
</evidence>
<reference evidence="16" key="1">
    <citation type="submission" date="2013-04" db="EMBL/GenBank/DDBJ databases">
        <title>An insight into the transcriptome of the digestive tract of the blood sucking bug, Rhodnius prolixus.</title>
        <authorList>
            <person name="Ribeiro J.M.C."/>
            <person name="Genta F.A."/>
            <person name="Sorgine M.H.F."/>
            <person name="Paiva-Silva G.O."/>
            <person name="Majerowicz D."/>
            <person name="Medeiros M."/>
            <person name="Koerich L."/>
            <person name="Terra W.R."/>
            <person name="Ferreira C."/>
            <person name="Pimentel A.C."/>
            <person name="Bisch P.M."/>
            <person name="Diniz M.M.P."/>
            <person name="Nascimento R."/>
            <person name="Salmon D."/>
            <person name="Silber A.M."/>
            <person name="Alves M."/>
            <person name="Oliveira M.F."/>
            <person name="Gondim K.C."/>
            <person name="Silva Neto M.A.C."/>
            <person name="Atella G.C."/>
            <person name="Araujo H."/>
            <person name="Dias F.S."/>
            <person name="Polycarpo C.R."/>
            <person name="Fampa P."/>
            <person name="Melo A.C."/>
            <person name="Tanaka A.S."/>
            <person name="Balczun C."/>
            <person name="Oliveira J.H.M."/>
            <person name="Goncalves R."/>
            <person name="Lazoski C."/>
            <person name="Pereira M.A."/>
            <person name="Rivera-Pomar R."/>
            <person name="Diambra L."/>
            <person name="Schaub G.A."/>
            <person name="Garcia E.S."/>
            <person name="Azambuja P."/>
            <person name="Braz G.R.C."/>
            <person name="Oliveira P.L."/>
        </authorList>
    </citation>
    <scope>NUCLEOTIDE SEQUENCE</scope>
</reference>
<dbReference type="GO" id="GO:0020037">
    <property type="term" value="F:heme binding"/>
    <property type="evidence" value="ECO:0007669"/>
    <property type="project" value="InterPro"/>
</dbReference>
<evidence type="ECO:0000313" key="18">
    <source>
        <dbReference type="Proteomes" id="UP000015103"/>
    </source>
</evidence>
<evidence type="ECO:0000256" key="15">
    <source>
        <dbReference type="SAM" id="Phobius"/>
    </source>
</evidence>
<feature type="transmembrane region" description="Helical" evidence="15">
    <location>
        <begin position="6"/>
        <end position="24"/>
    </location>
</feature>
<dbReference type="EMBL" id="ACPB03003698">
    <property type="status" value="NOT_ANNOTATED_CDS"/>
    <property type="molecule type" value="Genomic_DNA"/>
</dbReference>
<evidence type="ECO:0000256" key="7">
    <source>
        <dbReference type="ARBA" id="ARBA00022824"/>
    </source>
</evidence>
<evidence type="ECO:0000256" key="1">
    <source>
        <dbReference type="ARBA" id="ARBA00001971"/>
    </source>
</evidence>
<keyword evidence="6 13" id="KW-0479">Metal-binding</keyword>
<comment type="subcellular location">
    <subcellularLocation>
        <location evidence="3">Endoplasmic reticulum membrane</location>
        <topology evidence="3">Peripheral membrane protein</topology>
    </subcellularLocation>
    <subcellularLocation>
        <location evidence="2">Microsome membrane</location>
        <topology evidence="2">Peripheral membrane protein</topology>
    </subcellularLocation>
</comment>
<dbReference type="PANTHER" id="PTHR24291">
    <property type="entry name" value="CYTOCHROME P450 FAMILY 4"/>
    <property type="match status" value="1"/>
</dbReference>
<dbReference type="InParanoid" id="R4FNU8"/>
<dbReference type="EMBL" id="ACPB03003699">
    <property type="status" value="NOT_ANNOTATED_CDS"/>
    <property type="molecule type" value="Genomic_DNA"/>
</dbReference>